<evidence type="ECO:0000256" key="1">
    <source>
        <dbReference type="SAM" id="MobiDB-lite"/>
    </source>
</evidence>
<reference evidence="2" key="1">
    <citation type="submission" date="2022-03" db="EMBL/GenBank/DDBJ databases">
        <authorList>
            <person name="Lindestad O."/>
        </authorList>
    </citation>
    <scope>NUCLEOTIDE SEQUENCE</scope>
</reference>
<feature type="compositionally biased region" description="Basic and acidic residues" evidence="1">
    <location>
        <begin position="36"/>
        <end position="57"/>
    </location>
</feature>
<keyword evidence="3" id="KW-1185">Reference proteome</keyword>
<evidence type="ECO:0000313" key="3">
    <source>
        <dbReference type="Proteomes" id="UP000838756"/>
    </source>
</evidence>
<proteinExistence type="predicted"/>
<accession>A0A8S4RN36</accession>
<dbReference type="AlphaFoldDB" id="A0A8S4RN36"/>
<evidence type="ECO:0000313" key="2">
    <source>
        <dbReference type="EMBL" id="CAH2237581.1"/>
    </source>
</evidence>
<organism evidence="2 3">
    <name type="scientific">Pararge aegeria aegeria</name>
    <dbReference type="NCBI Taxonomy" id="348720"/>
    <lineage>
        <taxon>Eukaryota</taxon>
        <taxon>Metazoa</taxon>
        <taxon>Ecdysozoa</taxon>
        <taxon>Arthropoda</taxon>
        <taxon>Hexapoda</taxon>
        <taxon>Insecta</taxon>
        <taxon>Pterygota</taxon>
        <taxon>Neoptera</taxon>
        <taxon>Endopterygota</taxon>
        <taxon>Lepidoptera</taxon>
        <taxon>Glossata</taxon>
        <taxon>Ditrysia</taxon>
        <taxon>Papilionoidea</taxon>
        <taxon>Nymphalidae</taxon>
        <taxon>Satyrinae</taxon>
        <taxon>Satyrini</taxon>
        <taxon>Parargina</taxon>
        <taxon>Pararge</taxon>
    </lineage>
</organism>
<dbReference type="Proteomes" id="UP000838756">
    <property type="component" value="Unassembled WGS sequence"/>
</dbReference>
<name>A0A8S4RN36_9NEOP</name>
<comment type="caution">
    <text evidence="2">The sequence shown here is derived from an EMBL/GenBank/DDBJ whole genome shotgun (WGS) entry which is preliminary data.</text>
</comment>
<feature type="region of interest" description="Disordered" evidence="1">
    <location>
        <begin position="34"/>
        <end position="87"/>
    </location>
</feature>
<sequence>MESREDRTQFAAGNGRGCDVSLRKEVGRVCRRRRVTRDSVNEGRGEGAGPREGRRPLAGDSAQRGARRTPTEGVAESIRRRRVPAPAVPARARIARELCLSPRNFIFRTMVKQLIDTLHY</sequence>
<gene>
    <name evidence="2" type="primary">jg17139</name>
    <name evidence="2" type="ORF">PAEG_LOCUS14853</name>
</gene>
<protein>
    <submittedName>
        <fullName evidence="2">Jg17139 protein</fullName>
    </submittedName>
</protein>
<dbReference type="EMBL" id="CAKXAJ010025278">
    <property type="protein sequence ID" value="CAH2237581.1"/>
    <property type="molecule type" value="Genomic_DNA"/>
</dbReference>